<comment type="similarity">
    <text evidence="1">Belongs to the metallo-dependent hydrolases superfamily.</text>
</comment>
<dbReference type="OrthoDB" id="9787654at2"/>
<dbReference type="InterPro" id="IPR006680">
    <property type="entry name" value="Amidohydro-rel"/>
</dbReference>
<reference evidence="3 4" key="1">
    <citation type="submission" date="2016-11" db="EMBL/GenBank/DDBJ databases">
        <authorList>
            <person name="Jaros S."/>
            <person name="Januszkiewicz K."/>
            <person name="Wedrychowicz H."/>
        </authorList>
    </citation>
    <scope>NUCLEOTIDE SEQUENCE [LARGE SCALE GENOMIC DNA]</scope>
    <source>
        <strain evidence="3 4">ATCC 23634</strain>
    </source>
</reference>
<dbReference type="PANTHER" id="PTHR43569:SF2">
    <property type="entry name" value="AMIDOHYDROLASE-RELATED DOMAIN-CONTAINING PROTEIN"/>
    <property type="match status" value="1"/>
</dbReference>
<sequence length="293" mass="33358">MPAFPIIDAHLHVWDQTRLRYSAFEGSELFGHPYHVEDYHAACGDLEIEAMVFLECYADFWDGGGQYLDEIAFVEDEARRDPRIRGIVPMAPLEWGEKALPMLETMRDRHPAVKGIRRIMEFDKDPRALTLSPDFIAGVNLLERFGWSFDINPNYTQMDIIREFVPRVSPGVPMILDHCGKPGIKQGALAQFKADMADLSRFPNMYVKLSDLPPYAGPGWTEADLRPYIAATLEHFGPERTIYAGDYPICLSATTMTQWVEVLDNAFAALGLTEGETRMIYRDNANRFYRLGL</sequence>
<protein>
    <submittedName>
        <fullName evidence="3">L-fuconolactonase</fullName>
    </submittedName>
</protein>
<dbReference type="PANTHER" id="PTHR43569">
    <property type="entry name" value="AMIDOHYDROLASE"/>
    <property type="match status" value="1"/>
</dbReference>
<evidence type="ECO:0000313" key="4">
    <source>
        <dbReference type="Proteomes" id="UP000183447"/>
    </source>
</evidence>
<dbReference type="Gene3D" id="3.20.20.140">
    <property type="entry name" value="Metal-dependent hydrolases"/>
    <property type="match status" value="1"/>
</dbReference>
<dbReference type="SUPFAM" id="SSF51556">
    <property type="entry name" value="Metallo-dependent hydrolases"/>
    <property type="match status" value="1"/>
</dbReference>
<evidence type="ECO:0000313" key="3">
    <source>
        <dbReference type="EMBL" id="SFZ86774.1"/>
    </source>
</evidence>
<name>A0A1K2I307_9HYPH</name>
<dbReference type="AlphaFoldDB" id="A0A1K2I307"/>
<evidence type="ECO:0000256" key="1">
    <source>
        <dbReference type="ARBA" id="ARBA00038310"/>
    </source>
</evidence>
<accession>A0A1K2I307</accession>
<dbReference type="InterPro" id="IPR032466">
    <property type="entry name" value="Metal_Hydrolase"/>
</dbReference>
<organism evidence="3 4">
    <name type="scientific">Devosia enhydra</name>
    <dbReference type="NCBI Taxonomy" id="665118"/>
    <lineage>
        <taxon>Bacteria</taxon>
        <taxon>Pseudomonadati</taxon>
        <taxon>Pseudomonadota</taxon>
        <taxon>Alphaproteobacteria</taxon>
        <taxon>Hyphomicrobiales</taxon>
        <taxon>Devosiaceae</taxon>
        <taxon>Devosia</taxon>
    </lineage>
</organism>
<dbReference type="EMBL" id="FPKU01000004">
    <property type="protein sequence ID" value="SFZ86774.1"/>
    <property type="molecule type" value="Genomic_DNA"/>
</dbReference>
<dbReference type="InterPro" id="IPR052350">
    <property type="entry name" value="Metallo-dep_Lactonases"/>
</dbReference>
<evidence type="ECO:0000259" key="2">
    <source>
        <dbReference type="Pfam" id="PF04909"/>
    </source>
</evidence>
<dbReference type="RefSeq" id="WP_072346749.1">
    <property type="nucleotide sequence ID" value="NZ_FPKU01000004.1"/>
</dbReference>
<gene>
    <name evidence="3" type="ORF">SAMN02983003_3968</name>
</gene>
<dbReference type="Proteomes" id="UP000183447">
    <property type="component" value="Unassembled WGS sequence"/>
</dbReference>
<feature type="domain" description="Amidohydrolase-related" evidence="2">
    <location>
        <begin position="7"/>
        <end position="291"/>
    </location>
</feature>
<proteinExistence type="inferred from homology"/>
<dbReference type="GO" id="GO:0016787">
    <property type="term" value="F:hydrolase activity"/>
    <property type="evidence" value="ECO:0007669"/>
    <property type="project" value="InterPro"/>
</dbReference>
<dbReference type="Pfam" id="PF04909">
    <property type="entry name" value="Amidohydro_2"/>
    <property type="match status" value="1"/>
</dbReference>
<keyword evidence="4" id="KW-1185">Reference proteome</keyword>
<dbReference type="STRING" id="665118.SAMN02983003_3968"/>